<evidence type="ECO:0000313" key="2">
    <source>
        <dbReference type="EMBL" id="PIR47029.1"/>
    </source>
</evidence>
<comment type="caution">
    <text evidence="2">The sequence shown here is derived from an EMBL/GenBank/DDBJ whole genome shotgun (WGS) entry which is preliminary data.</text>
</comment>
<organism evidence="2 3">
    <name type="scientific">Candidatus Vogelbacteria bacterium CG10_big_fil_rev_8_21_14_0_10_45_14</name>
    <dbReference type="NCBI Taxonomy" id="1975042"/>
    <lineage>
        <taxon>Bacteria</taxon>
        <taxon>Candidatus Vogeliibacteriota</taxon>
    </lineage>
</organism>
<feature type="transmembrane region" description="Helical" evidence="1">
    <location>
        <begin position="44"/>
        <end position="60"/>
    </location>
</feature>
<reference evidence="2 3" key="1">
    <citation type="submission" date="2017-09" db="EMBL/GenBank/DDBJ databases">
        <title>Depth-based differentiation of microbial function through sediment-hosted aquifers and enrichment of novel symbionts in the deep terrestrial subsurface.</title>
        <authorList>
            <person name="Probst A.J."/>
            <person name="Ladd B."/>
            <person name="Jarett J.K."/>
            <person name="Geller-Mcgrath D.E."/>
            <person name="Sieber C.M."/>
            <person name="Emerson J.B."/>
            <person name="Anantharaman K."/>
            <person name="Thomas B.C."/>
            <person name="Malmstrom R."/>
            <person name="Stieglmeier M."/>
            <person name="Klingl A."/>
            <person name="Woyke T."/>
            <person name="Ryan C.M."/>
            <person name="Banfield J.F."/>
        </authorList>
    </citation>
    <scope>NUCLEOTIDE SEQUENCE [LARGE SCALE GENOMIC DNA]</scope>
    <source>
        <strain evidence="2">CG10_big_fil_rev_8_21_14_0_10_45_14</strain>
    </source>
</reference>
<proteinExistence type="predicted"/>
<dbReference type="AlphaFoldDB" id="A0A2H0RKG7"/>
<dbReference type="Proteomes" id="UP000230833">
    <property type="component" value="Unassembled WGS sequence"/>
</dbReference>
<gene>
    <name evidence="2" type="ORF">COV07_01140</name>
</gene>
<accession>A0A2H0RKG7</accession>
<evidence type="ECO:0000313" key="3">
    <source>
        <dbReference type="Proteomes" id="UP000230833"/>
    </source>
</evidence>
<protein>
    <recommendedName>
        <fullName evidence="4">DUF5673 domain-containing protein</fullName>
    </recommendedName>
</protein>
<keyword evidence="1" id="KW-0472">Membrane</keyword>
<sequence>MKIEKSFLSWTTPHRPAKLRTNDWYWMIGTVAIAVAVVSGWRGNILLGVIAILAAFIIMVESRRDKGGEKVSIVKKGIKVGDTLYPVSEIHSFYLDEDDEHPHLSIRLNKPLLPSVEIELGDMDAHKLNDFLAQYLPEEEHEKHLAEHIVKGLGL</sequence>
<keyword evidence="1" id="KW-1133">Transmembrane helix</keyword>
<dbReference type="EMBL" id="PCYL01000013">
    <property type="protein sequence ID" value="PIR47029.1"/>
    <property type="molecule type" value="Genomic_DNA"/>
</dbReference>
<evidence type="ECO:0000256" key="1">
    <source>
        <dbReference type="SAM" id="Phobius"/>
    </source>
</evidence>
<name>A0A2H0RKG7_9BACT</name>
<evidence type="ECO:0008006" key="4">
    <source>
        <dbReference type="Google" id="ProtNLM"/>
    </source>
</evidence>
<keyword evidence="1" id="KW-0812">Transmembrane</keyword>
<feature type="transmembrane region" description="Helical" evidence="1">
    <location>
        <begin position="21"/>
        <end position="38"/>
    </location>
</feature>